<name>A0ABS0NA99_9NEIS</name>
<sequence length="197" mass="22336">MMQLYQTSGGDLFADAFFILHERLMFASLYGRDANMLSLLARLNKGDQEPISFRLPEDRPYYPAHRTARHFSNLHRRTTKLHTRQYGVLLHTFLYCGELVEPDRDSRSAWVVADDVSADMQPLVWACLNRLSDIPLDDAWAGFVATRLEEAGSLQYFRPGMGSEASLVGIKACRISLPHDFDMMLGGWLKSGQLPPV</sequence>
<gene>
    <name evidence="1" type="ORF">H9Q10_06020</name>
</gene>
<keyword evidence="2" id="KW-1185">Reference proteome</keyword>
<reference evidence="1 2" key="1">
    <citation type="submission" date="2020-09" db="EMBL/GenBank/DDBJ databases">
        <title>Eikenella S3660 sp. nov., isolated from a throat swab.</title>
        <authorList>
            <person name="Buhl M."/>
        </authorList>
    </citation>
    <scope>NUCLEOTIDE SEQUENCE [LARGE SCALE GENOMIC DNA]</scope>
    <source>
        <strain evidence="1 2">S3360</strain>
    </source>
</reference>
<dbReference type="RefSeq" id="WP_153717618.1">
    <property type="nucleotide sequence ID" value="NZ_JACSGR010000004.1"/>
</dbReference>
<organism evidence="1 2">
    <name type="scientific">Eikenella glucosivorans</name>
    <dbReference type="NCBI Taxonomy" id="2766967"/>
    <lineage>
        <taxon>Bacteria</taxon>
        <taxon>Pseudomonadati</taxon>
        <taxon>Pseudomonadota</taxon>
        <taxon>Betaproteobacteria</taxon>
        <taxon>Neisseriales</taxon>
        <taxon>Neisseriaceae</taxon>
        <taxon>Eikenella</taxon>
    </lineage>
</organism>
<proteinExistence type="predicted"/>
<comment type="caution">
    <text evidence="1">The sequence shown here is derived from an EMBL/GenBank/DDBJ whole genome shotgun (WGS) entry which is preliminary data.</text>
</comment>
<protein>
    <submittedName>
        <fullName evidence="1">Uncharacterized protein</fullName>
    </submittedName>
</protein>
<accession>A0ABS0NA99</accession>
<dbReference type="Proteomes" id="UP000768471">
    <property type="component" value="Unassembled WGS sequence"/>
</dbReference>
<evidence type="ECO:0000313" key="2">
    <source>
        <dbReference type="Proteomes" id="UP000768471"/>
    </source>
</evidence>
<dbReference type="EMBL" id="JACSGR010000004">
    <property type="protein sequence ID" value="MBH5329224.1"/>
    <property type="molecule type" value="Genomic_DNA"/>
</dbReference>
<evidence type="ECO:0000313" key="1">
    <source>
        <dbReference type="EMBL" id="MBH5329224.1"/>
    </source>
</evidence>